<dbReference type="EC" id="3.6.1.54" evidence="3"/>
<accession>A0ABT2WYK8</accession>
<dbReference type="Pfam" id="PF17930">
    <property type="entry name" value="LpxI_N"/>
    <property type="match status" value="1"/>
</dbReference>
<reference evidence="3 4" key="1">
    <citation type="submission" date="2022-10" db="EMBL/GenBank/DDBJ databases">
        <title>Defluviimonas sp. nov., isolated from ocean surface sediments.</title>
        <authorList>
            <person name="He W."/>
            <person name="Wang L."/>
            <person name="Zhang D.-F."/>
        </authorList>
    </citation>
    <scope>NUCLEOTIDE SEQUENCE [LARGE SCALE GENOMIC DNA]</scope>
    <source>
        <strain evidence="3 4">WL0024</strain>
    </source>
</reference>
<dbReference type="InterPro" id="IPR041255">
    <property type="entry name" value="LpxI_N"/>
</dbReference>
<dbReference type="PANTHER" id="PTHR39962">
    <property type="entry name" value="BLL4848 PROTEIN"/>
    <property type="match status" value="1"/>
</dbReference>
<keyword evidence="4" id="KW-1185">Reference proteome</keyword>
<dbReference type="InterPro" id="IPR043167">
    <property type="entry name" value="LpxI_C_sf"/>
</dbReference>
<dbReference type="PANTHER" id="PTHR39962:SF1">
    <property type="entry name" value="LPXI FAMILY PROTEIN"/>
    <property type="match status" value="1"/>
</dbReference>
<name>A0ABT2WYK8_9RHOB</name>
<dbReference type="InterPro" id="IPR010415">
    <property type="entry name" value="LpxI_C"/>
</dbReference>
<dbReference type="EMBL" id="JAOVQO010000001">
    <property type="protein sequence ID" value="MCU9846559.1"/>
    <property type="molecule type" value="Genomic_DNA"/>
</dbReference>
<evidence type="ECO:0000313" key="3">
    <source>
        <dbReference type="EMBL" id="MCU9846559.1"/>
    </source>
</evidence>
<feature type="domain" description="LpxI N-terminal" evidence="2">
    <location>
        <begin position="3"/>
        <end position="131"/>
    </location>
</feature>
<dbReference type="Gene3D" id="3.40.140.80">
    <property type="match status" value="1"/>
</dbReference>
<evidence type="ECO:0000259" key="2">
    <source>
        <dbReference type="Pfam" id="PF17930"/>
    </source>
</evidence>
<evidence type="ECO:0000313" key="4">
    <source>
        <dbReference type="Proteomes" id="UP001209535"/>
    </source>
</evidence>
<gene>
    <name evidence="3" type="primary">lpxI</name>
    <name evidence="3" type="ORF">OEZ60_00880</name>
</gene>
<dbReference type="RefSeq" id="WP_263332265.1">
    <property type="nucleotide sequence ID" value="NZ_JAOVQO010000001.1"/>
</dbReference>
<sequence length="274" mass="28928">MTKTALIAGQGGLPVHLLNALRQSGEDHFVAELDGFPSEVADADPVRFRVERLAPFLDRLADERVDRVVFAGAIRRPRLEPGLIDPKTVTLLPRLLGAVQKGDDALLREVIAIFEDWDFEVVGAEAVAPDLVPGPGLLAGAPSEDDRKDAARAAEIVAGLAPLDLGQGAVVAQGLCLAVETLPGTDAMLAFVAEHAAGLRRDPAKARGTFYKAPKSGQDRRIDLPTLGPATVRAVARAGLAGIAWEAGGVICLDRAEMVAEAEAANLFLWARES</sequence>
<organism evidence="3 4">
    <name type="scientific">Albidovulum salinarum</name>
    <dbReference type="NCBI Taxonomy" id="2984153"/>
    <lineage>
        <taxon>Bacteria</taxon>
        <taxon>Pseudomonadati</taxon>
        <taxon>Pseudomonadota</taxon>
        <taxon>Alphaproteobacteria</taxon>
        <taxon>Rhodobacterales</taxon>
        <taxon>Paracoccaceae</taxon>
        <taxon>Albidovulum</taxon>
    </lineage>
</organism>
<dbReference type="GO" id="GO:0016787">
    <property type="term" value="F:hydrolase activity"/>
    <property type="evidence" value="ECO:0007669"/>
    <property type="project" value="UniProtKB-KW"/>
</dbReference>
<dbReference type="Gene3D" id="3.40.50.20">
    <property type="match status" value="1"/>
</dbReference>
<comment type="caution">
    <text evidence="3">The sequence shown here is derived from an EMBL/GenBank/DDBJ whole genome shotgun (WGS) entry which is preliminary data.</text>
</comment>
<feature type="domain" description="LpxI C-terminal" evidence="1">
    <location>
        <begin position="140"/>
        <end position="270"/>
    </location>
</feature>
<dbReference type="InterPro" id="IPR053174">
    <property type="entry name" value="LpxI"/>
</dbReference>
<keyword evidence="3" id="KW-0378">Hydrolase</keyword>
<protein>
    <submittedName>
        <fullName evidence="3">UDP-2,3-diacylglucosamine diphosphatase LpxI</fullName>
        <ecNumber evidence="3">3.6.1.54</ecNumber>
    </submittedName>
</protein>
<evidence type="ECO:0000259" key="1">
    <source>
        <dbReference type="Pfam" id="PF06230"/>
    </source>
</evidence>
<dbReference type="Proteomes" id="UP001209535">
    <property type="component" value="Unassembled WGS sequence"/>
</dbReference>
<proteinExistence type="predicted"/>
<dbReference type="Pfam" id="PF06230">
    <property type="entry name" value="LpxI_C"/>
    <property type="match status" value="1"/>
</dbReference>